<keyword evidence="2" id="KW-0732">Signal</keyword>
<dbReference type="InterPro" id="IPR003125">
    <property type="entry name" value="WSN"/>
</dbReference>
<evidence type="ECO:0000313" key="5">
    <source>
        <dbReference type="Proteomes" id="UP000829354"/>
    </source>
</evidence>
<keyword evidence="5" id="KW-1185">Reference proteome</keyword>
<dbReference type="Proteomes" id="UP000829354">
    <property type="component" value="Chromosome I"/>
</dbReference>
<name>A0AAE9J5D1_CAEBR</name>
<dbReference type="EMBL" id="CP092620">
    <property type="protein sequence ID" value="UMM14758.1"/>
    <property type="molecule type" value="Genomic_DNA"/>
</dbReference>
<feature type="domain" description="Domain of unknown function WSN" evidence="3">
    <location>
        <begin position="26"/>
        <end position="89"/>
    </location>
</feature>
<evidence type="ECO:0000313" key="4">
    <source>
        <dbReference type="EMBL" id="UMM14758.1"/>
    </source>
</evidence>
<feature type="signal peptide" evidence="2">
    <location>
        <begin position="1"/>
        <end position="21"/>
    </location>
</feature>
<dbReference type="AlphaFoldDB" id="A0AAE9J5D1"/>
<organism evidence="4 5">
    <name type="scientific">Caenorhabditis briggsae</name>
    <dbReference type="NCBI Taxonomy" id="6238"/>
    <lineage>
        <taxon>Eukaryota</taxon>
        <taxon>Metazoa</taxon>
        <taxon>Ecdysozoa</taxon>
        <taxon>Nematoda</taxon>
        <taxon>Chromadorea</taxon>
        <taxon>Rhabditida</taxon>
        <taxon>Rhabditina</taxon>
        <taxon>Rhabditomorpha</taxon>
        <taxon>Rhabditoidea</taxon>
        <taxon>Rhabditidae</taxon>
        <taxon>Peloderinae</taxon>
        <taxon>Caenorhabditis</taxon>
    </lineage>
</organism>
<feature type="region of interest" description="Disordered" evidence="1">
    <location>
        <begin position="725"/>
        <end position="764"/>
    </location>
</feature>
<evidence type="ECO:0000259" key="3">
    <source>
        <dbReference type="Pfam" id="PF02206"/>
    </source>
</evidence>
<feature type="compositionally biased region" description="Basic residues" evidence="1">
    <location>
        <begin position="734"/>
        <end position="743"/>
    </location>
</feature>
<sequence>MFCRICLCFLICVVWLCSAVADNSVLSPIIEKSASLARISAAISIHNGIHSEQSIVQEVTAEFLDISPSVAKELLEHDYRSLSDNMEKFYGSLSKIPAKLKNGDELIKTINLLLDMKVNEEYLKPGAIGDQTEHFSKTTNIMKHLMLPSREILHVLHLKTAAELLRKVRESDGQDLNTEEIENILDKLAGKQLLVGPQLNMIMTYKAVLKDYLSLESLTDDLQPNPWFRQNVLSNLDPTILKEGLDSLKSFVSALDSLIPSKLFDDENEKKTTLDLAKKISEIHEIGLKVKNATNSKTPYEEASACIKPLKPIQNPPDPDMLQKVEDFSGKVVQTVKAFSKLMDEINENGLESILAVSEEIRTNIEFVTETRNDTMKMDMWNKAHKLEKDHNLAKNLQSIYEMLTEVGKRKWFLEDRKIDYNVIRTVSTVFEGTNVESVLNCIQRSSVDNLIGMLGFVDHTDSLMNQKTEFKTATNFIKNLLKMQTNFQNVIKKTKSAKVSKESQALIDSNHFKKIGTNSKVIGGSVAAIRAIDSVSNAEKSIRSVVEMESDVKFEIQKVLGLKSTDELVNEMNLAQNSVGEILKVLKTKRIDSISDFQSTFISLLQLKNQTDIEDDNIPNLALEMSNQTDPKLQSLAKEFQAISKLDLRFMSHQKSFDVKNSLETTKNMLVNFLQTSIDEKDAGRRRSMENSKDVGDFWTWLNTDEAEALIWNISCAKHAEEKKAWLKNEKNKKNKRNKKDKKKMEKKETPKKVKNEVKQWIK</sequence>
<reference evidence="4 5" key="1">
    <citation type="submission" date="2022-04" db="EMBL/GenBank/DDBJ databases">
        <title>Chromosome-level reference genomes for two strains of Caenorhabditis briggsae: an improved platform for comparative genomics.</title>
        <authorList>
            <person name="Stevens L."/>
            <person name="Andersen E."/>
        </authorList>
    </citation>
    <scope>NUCLEOTIDE SEQUENCE [LARGE SCALE GENOMIC DNA]</scope>
    <source>
        <strain evidence="4">VX34</strain>
        <tissue evidence="4">Whole-organism</tissue>
    </source>
</reference>
<evidence type="ECO:0000256" key="1">
    <source>
        <dbReference type="SAM" id="MobiDB-lite"/>
    </source>
</evidence>
<accession>A0AAE9J5D1</accession>
<gene>
    <name evidence="4" type="ORF">L5515_002441</name>
</gene>
<dbReference type="Pfam" id="PF02206">
    <property type="entry name" value="WSN"/>
    <property type="match status" value="1"/>
</dbReference>
<dbReference type="PANTHER" id="PTHR22956:SF15">
    <property type="entry name" value="DOMAIN OF UNKNOWN FUNCTION WSN DOMAIN-CONTAINING PROTEIN"/>
    <property type="match status" value="1"/>
</dbReference>
<protein>
    <recommendedName>
        <fullName evidence="3">Domain of unknown function WSN domain-containing protein</fullName>
    </recommendedName>
</protein>
<feature type="chain" id="PRO_5042152657" description="Domain of unknown function WSN domain-containing protein" evidence="2">
    <location>
        <begin position="22"/>
        <end position="764"/>
    </location>
</feature>
<dbReference type="InterPro" id="IPR053345">
    <property type="entry name" value="Ankyrin_repeat-containing"/>
</dbReference>
<dbReference type="PANTHER" id="PTHR22956">
    <property type="entry name" value="ANKYRIN REPEAT-CONTAINING PROTEIN F37A4.4-RELATED-RELATED"/>
    <property type="match status" value="1"/>
</dbReference>
<proteinExistence type="predicted"/>
<feature type="compositionally biased region" description="Basic and acidic residues" evidence="1">
    <location>
        <begin position="744"/>
        <end position="764"/>
    </location>
</feature>
<evidence type="ECO:0000256" key="2">
    <source>
        <dbReference type="SAM" id="SignalP"/>
    </source>
</evidence>